<accession>A0AAX4NEE2</accession>
<dbReference type="KEGG" id="omr:OXIME_000084"/>
<protein>
    <submittedName>
        <fullName evidence="1">DsrE family protein</fullName>
    </submittedName>
</protein>
<dbReference type="GeneID" id="95966808"/>
<dbReference type="Proteomes" id="UP001451606">
    <property type="component" value="Chromosome"/>
</dbReference>
<reference evidence="1 2" key="1">
    <citation type="submission" date="2023-09" db="EMBL/GenBank/DDBJ databases">
        <authorList>
            <person name="Golyshina O.V."/>
            <person name="Lunev E.A."/>
            <person name="Bargiela R."/>
            <person name="Gaines M.C."/>
            <person name="Daum B."/>
            <person name="Bale N.J."/>
            <person name="Koenen M."/>
            <person name="Sinninghe Damst J.S."/>
            <person name="Yakimov M."/>
            <person name="Golyshin P.N."/>
        </authorList>
    </citation>
    <scope>NUCLEOTIDE SEQUENCE [LARGE SCALE GENOMIC DNA]</scope>
    <source>
        <strain evidence="1 2">M1</strain>
    </source>
</reference>
<dbReference type="AlphaFoldDB" id="A0AAX4NEE2"/>
<evidence type="ECO:0000313" key="1">
    <source>
        <dbReference type="EMBL" id="WYX99552.1"/>
    </source>
</evidence>
<evidence type="ECO:0000313" key="2">
    <source>
        <dbReference type="Proteomes" id="UP001451606"/>
    </source>
</evidence>
<dbReference type="Gene3D" id="3.40.1260.10">
    <property type="entry name" value="DsrEFH-like"/>
    <property type="match status" value="1"/>
</dbReference>
<name>A0AAX4NEE2_9ARCH</name>
<proteinExistence type="predicted"/>
<dbReference type="RefSeq" id="WP_393971525.1">
    <property type="nucleotide sequence ID" value="NZ_CP133772.1"/>
</dbReference>
<dbReference type="InterPro" id="IPR027396">
    <property type="entry name" value="DsrEFH-like"/>
</dbReference>
<sequence>MLEKYLIIILSGLDQKGKMIVGLNFAKNVSRKKLADDVKVVFFGPSEEALAEHDPDVDNLMHMLTDLNVIQIACNGYAAAKNVTEDIAKIGIRLEDVSDTITRYAEQGYKIITF</sequence>
<organism evidence="1 2">
    <name type="scientific">Oxyplasma meridianum</name>
    <dbReference type="NCBI Taxonomy" id="3073602"/>
    <lineage>
        <taxon>Archaea</taxon>
        <taxon>Methanobacteriati</taxon>
        <taxon>Thermoplasmatota</taxon>
        <taxon>Thermoplasmata</taxon>
        <taxon>Thermoplasmatales</taxon>
        <taxon>Thermoplasmataceae</taxon>
        <taxon>Oxyplasma</taxon>
    </lineage>
</organism>
<gene>
    <name evidence="1" type="ORF">OXIME_000084</name>
</gene>
<dbReference type="EMBL" id="CP133772">
    <property type="protein sequence ID" value="WYX99552.1"/>
    <property type="molecule type" value="Genomic_DNA"/>
</dbReference>
<keyword evidence="2" id="KW-1185">Reference proteome</keyword>
<dbReference type="SUPFAM" id="SSF75169">
    <property type="entry name" value="DsrEFH-like"/>
    <property type="match status" value="1"/>
</dbReference>